<feature type="region of interest" description="Disordered" evidence="3">
    <location>
        <begin position="215"/>
        <end position="235"/>
    </location>
</feature>
<dbReference type="InterPro" id="IPR047002">
    <property type="entry name" value="Tcp10_C_sf"/>
</dbReference>
<dbReference type="Pfam" id="PF07202">
    <property type="entry name" value="Tcp10_C"/>
    <property type="match status" value="4"/>
</dbReference>
<evidence type="ECO:0000259" key="5">
    <source>
        <dbReference type="Pfam" id="PF25779"/>
    </source>
</evidence>
<proteinExistence type="inferred from homology"/>
<feature type="compositionally biased region" description="Basic and acidic residues" evidence="3">
    <location>
        <begin position="659"/>
        <end position="678"/>
    </location>
</feature>
<feature type="compositionally biased region" description="Basic and acidic residues" evidence="3">
    <location>
        <begin position="455"/>
        <end position="468"/>
    </location>
</feature>
<feature type="compositionally biased region" description="Acidic residues" evidence="3">
    <location>
        <begin position="1105"/>
        <end position="1120"/>
    </location>
</feature>
<feature type="compositionally biased region" description="Polar residues" evidence="3">
    <location>
        <begin position="926"/>
        <end position="938"/>
    </location>
</feature>
<feature type="domain" description="Centromere protein J C-terminal" evidence="4">
    <location>
        <begin position="1592"/>
        <end position="1621"/>
    </location>
</feature>
<evidence type="ECO:0000256" key="1">
    <source>
        <dbReference type="ARBA" id="ARBA00005627"/>
    </source>
</evidence>
<dbReference type="PANTHER" id="PTHR10331">
    <property type="entry name" value="T COMPLEX PROTEIN 10"/>
    <property type="match status" value="1"/>
</dbReference>
<dbReference type="InterPro" id="IPR026581">
    <property type="entry name" value="TCP10L/CENPJ"/>
</dbReference>
<evidence type="ECO:0000259" key="4">
    <source>
        <dbReference type="Pfam" id="PF07202"/>
    </source>
</evidence>
<organism evidence="6 7">
    <name type="scientific">Plakobranchus ocellatus</name>
    <dbReference type="NCBI Taxonomy" id="259542"/>
    <lineage>
        <taxon>Eukaryota</taxon>
        <taxon>Metazoa</taxon>
        <taxon>Spiralia</taxon>
        <taxon>Lophotrochozoa</taxon>
        <taxon>Mollusca</taxon>
        <taxon>Gastropoda</taxon>
        <taxon>Heterobranchia</taxon>
        <taxon>Euthyneura</taxon>
        <taxon>Panpulmonata</taxon>
        <taxon>Sacoglossa</taxon>
        <taxon>Placobranchoidea</taxon>
        <taxon>Plakobranchidae</taxon>
        <taxon>Plakobranchus</taxon>
    </lineage>
</organism>
<feature type="compositionally biased region" description="Polar residues" evidence="3">
    <location>
        <begin position="840"/>
        <end position="872"/>
    </location>
</feature>
<comment type="caution">
    <text evidence="6">The sequence shown here is derived from an EMBL/GenBank/DDBJ whole genome shotgun (WGS) entry which is preliminary data.</text>
</comment>
<feature type="compositionally biased region" description="Polar residues" evidence="3">
    <location>
        <begin position="1170"/>
        <end position="1195"/>
    </location>
</feature>
<feature type="region of interest" description="Disordered" evidence="3">
    <location>
        <begin position="95"/>
        <end position="123"/>
    </location>
</feature>
<keyword evidence="7" id="KW-1185">Reference proteome</keyword>
<feature type="compositionally biased region" description="Low complexity" evidence="3">
    <location>
        <begin position="782"/>
        <end position="798"/>
    </location>
</feature>
<feature type="compositionally biased region" description="Low complexity" evidence="3">
    <location>
        <begin position="1129"/>
        <end position="1140"/>
    </location>
</feature>
<feature type="region of interest" description="Disordered" evidence="3">
    <location>
        <begin position="1348"/>
        <end position="1498"/>
    </location>
</feature>
<feature type="domain" description="CENPJ tubulin-binding region" evidence="5">
    <location>
        <begin position="464"/>
        <end position="523"/>
    </location>
</feature>
<feature type="coiled-coil region" evidence="2">
    <location>
        <begin position="1195"/>
        <end position="1340"/>
    </location>
</feature>
<dbReference type="Pfam" id="PF25779">
    <property type="entry name" value="Tubulin-bind_CPAP"/>
    <property type="match status" value="1"/>
</dbReference>
<feature type="compositionally biased region" description="Polar residues" evidence="3">
    <location>
        <begin position="540"/>
        <end position="561"/>
    </location>
</feature>
<evidence type="ECO:0000256" key="3">
    <source>
        <dbReference type="SAM" id="MobiDB-lite"/>
    </source>
</evidence>
<feature type="region of interest" description="Disordered" evidence="3">
    <location>
        <begin position="1"/>
        <end position="34"/>
    </location>
</feature>
<protein>
    <submittedName>
        <fullName evidence="6">Centromere protein j</fullName>
    </submittedName>
</protein>
<comment type="similarity">
    <text evidence="1">Belongs to the TCP10 family.</text>
</comment>
<gene>
    <name evidence="6" type="ORF">PoB_000334500</name>
</gene>
<evidence type="ECO:0000256" key="2">
    <source>
        <dbReference type="SAM" id="Coils"/>
    </source>
</evidence>
<feature type="domain" description="Centromere protein J C-terminal" evidence="4">
    <location>
        <begin position="1735"/>
        <end position="1764"/>
    </location>
</feature>
<accession>A0AAV3Y2F9</accession>
<feature type="domain" description="Centromere protein J C-terminal" evidence="4">
    <location>
        <begin position="1697"/>
        <end position="1731"/>
    </location>
</feature>
<dbReference type="GO" id="GO:0061511">
    <property type="term" value="P:centriole elongation"/>
    <property type="evidence" value="ECO:0007669"/>
    <property type="project" value="TreeGrafter"/>
</dbReference>
<feature type="region of interest" description="Disordered" evidence="3">
    <location>
        <begin position="270"/>
        <end position="300"/>
    </location>
</feature>
<feature type="compositionally biased region" description="Low complexity" evidence="3">
    <location>
        <begin position="479"/>
        <end position="488"/>
    </location>
</feature>
<feature type="compositionally biased region" description="Acidic residues" evidence="3">
    <location>
        <begin position="427"/>
        <end position="454"/>
    </location>
</feature>
<feature type="compositionally biased region" description="Polar residues" evidence="3">
    <location>
        <begin position="1142"/>
        <end position="1156"/>
    </location>
</feature>
<evidence type="ECO:0000313" key="7">
    <source>
        <dbReference type="Proteomes" id="UP000735302"/>
    </source>
</evidence>
<feature type="compositionally biased region" description="Basic and acidic residues" evidence="3">
    <location>
        <begin position="1070"/>
        <end position="1100"/>
    </location>
</feature>
<dbReference type="GO" id="GO:0060271">
    <property type="term" value="P:cilium assembly"/>
    <property type="evidence" value="ECO:0007669"/>
    <property type="project" value="TreeGrafter"/>
</dbReference>
<feature type="region of interest" description="Disordered" evidence="3">
    <location>
        <begin position="405"/>
        <end position="614"/>
    </location>
</feature>
<feature type="region of interest" description="Disordered" evidence="3">
    <location>
        <begin position="1037"/>
        <end position="1195"/>
    </location>
</feature>
<dbReference type="Gene3D" id="2.60.450.20">
    <property type="match status" value="1"/>
</dbReference>
<feature type="compositionally biased region" description="Low complexity" evidence="3">
    <location>
        <begin position="1421"/>
        <end position="1454"/>
    </location>
</feature>
<feature type="compositionally biased region" description="Low complexity" evidence="3">
    <location>
        <begin position="631"/>
        <end position="658"/>
    </location>
</feature>
<sequence length="1780" mass="195981">MNPSSLNKKSLRDEAMKESIGAMPFQMSGSDIPNSSLDLLEQHQAREQARLLQRFRELREWQQQQQQQLMQQQQQQLRTWQDEQSKVQTLIANQGGKGIKPTKGSIRSPLMTPPTKPRPEQTATSLMVDSISQSQIAGVSLDSGLVVSMQDTLKSQSSLPKPVMYPSLTSTLNKDNDDDKYTNSELFSNLGSHEELQERAQELEEEKPCADWMSDSSENFLRGSQLPPPRPVRGNNQLAGLEQLLKTAPAGLLQQMLGLLPVGKDLEAQVRGGRGSEDVELSASPTLPTSSSQQQPAARRLLSYQNSDRDESPELRNDGGSPVLEAQQVQQSRQLLQQQQQMLLIMQQKQEQIRHSQNQQQGLQQQMQMSQQLYPKNRLLLGPSVSELDVDPRFIPRAVSLEGSEVMHPQLDNGTYKQGHRQGTFKDEEDEEQDGNSSENELEEGDVSEDEEESKELCSKPTRDEDRPISGTGGKKTFEQLLEEQLQQEQEEKERRQQESIGSCSAQRKIPFLKKGEGIARFNSAPKKPAPKKKSSSRSQTRPHQPTVAQANAGGESSQARNIEDGGRKATVAARLKNMGKPAESAENSFGAKKGFVRKVQPNQGSQGERPVAKLSLIRSVANKKLEEQQKQMQQEQSVQQQQQQQLLQKQLVQQLQNQRDEESEGRPFFRDGPRRLGDLSTILEQSPSLDGRSNMTEDHDSTELDSLAEFEALEEAADNMSLCSSSSLVGRLVYGDKQGQKEAVRKLKTITESLKSARGEGSTFGLEETKVEAGPASARMNNNNNNNNNNDINSNRQNSREEAVVAMSNLSAEKQDEGSSDVTLTDSSDDECVDDNKNNYHSQLANGVMNSGNSSDQTRPQTAASTESQAPPASPLKMLTRKVAPLSSKFSEASDTLSLLKSLSAQANILTSVSPQGSPLPDAPSQKNAISSTTSAQDVPPHAASKAAQSQSIDFFSGMQTLPPNFFSAAAKDGLMLSSTFGPSIAQTFQASSSIAVPSSSSTGFKAFAPFTKINSGESQPFALNGISTVNEYQGQKYKDGNSDRESDSDDEDNESDSTEDNSDQNEDNGEKKNGISDTRQENEHQKSEQDEGKAEETGHGLGFDDESAWEDGDDEDAFDNATTLKTASSGSASSAAAAVGQSNGEPSTPPTSRLVSRLFPKLKPKPSVENTQKQQCLQEASAQPVNSGTGVQSSILREKLKELDSEIERFRSENSNLEKLRREREEGLAKLKQEIENFQREKENELKRLEEFKAEEMKKLKRERKLFESYQKKLRSMPDKKEREEIENLKMQLQEVQEELKRKESRWTASTARLKNRVAELELENGEVKEEVRILERKRLEWMTSQGMAERNAGHASNGKVGGPSSIGGGSAERVSGQAGPRSSTPTGESSQQMTYAQHKDIGRQGSSMSTKVTMPAVSSALSNGGSNYSNSNNNINRSKGNKAAASGNNNNHNTQRNAGPSGVSGGSQAKGGSASNPTVSASHHTHKGVPCSNGTTSVVAPSIPVTKLALATQQQQQQNGRSSKDSVEWPQTLQNTAVPVMMECTIPSGTEVSTMPGLQTDQPSPVKSAAKQAMEKAVVDKGDPAVFTENLHQDGKLEKTFRTGAKEILFPNGTLKEISADGQTIICRLANGDIRQIFPDHRVVYIFSEPEIMQTTFPDGMETFQFQNGQVERRYPDGTVEITFPSKDIKYMFPDGGQEVILTDGTVMQYNSQGERTVEYPSGDREVHTAEFQRREFPDGIIKTIYADGRHETRFPNGRVRMRDKDGNVIMDQIVYR</sequence>
<dbReference type="EMBL" id="BLXT01000427">
    <property type="protein sequence ID" value="GFN76839.1"/>
    <property type="molecule type" value="Genomic_DNA"/>
</dbReference>
<feature type="compositionally biased region" description="Low complexity" evidence="3">
    <location>
        <begin position="281"/>
        <end position="300"/>
    </location>
</feature>
<feature type="compositionally biased region" description="Basic and acidic residues" evidence="3">
    <location>
        <begin position="1038"/>
        <end position="1047"/>
    </location>
</feature>
<keyword evidence="2" id="KW-0175">Coiled coil</keyword>
<reference evidence="6 7" key="1">
    <citation type="journal article" date="2021" name="Elife">
        <title>Chloroplast acquisition without the gene transfer in kleptoplastic sea slugs, Plakobranchus ocellatus.</title>
        <authorList>
            <person name="Maeda T."/>
            <person name="Takahashi S."/>
            <person name="Yoshida T."/>
            <person name="Shimamura S."/>
            <person name="Takaki Y."/>
            <person name="Nagai Y."/>
            <person name="Toyoda A."/>
            <person name="Suzuki Y."/>
            <person name="Arimoto A."/>
            <person name="Ishii H."/>
            <person name="Satoh N."/>
            <person name="Nishiyama T."/>
            <person name="Hasebe M."/>
            <person name="Maruyama T."/>
            <person name="Minagawa J."/>
            <person name="Obokata J."/>
            <person name="Shigenobu S."/>
        </authorList>
    </citation>
    <scope>NUCLEOTIDE SEQUENCE [LARGE SCALE GENOMIC DNA]</scope>
</reference>
<dbReference type="Proteomes" id="UP000735302">
    <property type="component" value="Unassembled WGS sequence"/>
</dbReference>
<dbReference type="InterPro" id="IPR009852">
    <property type="entry name" value="CENPJ_C_dom"/>
</dbReference>
<feature type="region of interest" description="Disordered" evidence="3">
    <location>
        <begin position="915"/>
        <end position="940"/>
    </location>
</feature>
<dbReference type="InterPro" id="IPR058029">
    <property type="entry name" value="Tubulin-bd_CENPJ"/>
</dbReference>
<feature type="domain" description="Centromere protein J C-terminal" evidence="4">
    <location>
        <begin position="1661"/>
        <end position="1689"/>
    </location>
</feature>
<dbReference type="GO" id="GO:0005813">
    <property type="term" value="C:centrosome"/>
    <property type="evidence" value="ECO:0007669"/>
    <property type="project" value="TreeGrafter"/>
</dbReference>
<feature type="compositionally biased region" description="Gly residues" evidence="3">
    <location>
        <begin position="1362"/>
        <end position="1373"/>
    </location>
</feature>
<dbReference type="GO" id="GO:0015631">
    <property type="term" value="F:tubulin binding"/>
    <property type="evidence" value="ECO:0007669"/>
    <property type="project" value="TreeGrafter"/>
</dbReference>
<feature type="region of interest" description="Disordered" evidence="3">
    <location>
        <begin position="627"/>
        <end position="678"/>
    </location>
</feature>
<feature type="region of interest" description="Disordered" evidence="3">
    <location>
        <begin position="775"/>
        <end position="877"/>
    </location>
</feature>
<dbReference type="GO" id="GO:0005814">
    <property type="term" value="C:centriole"/>
    <property type="evidence" value="ECO:0007669"/>
    <property type="project" value="TreeGrafter"/>
</dbReference>
<name>A0AAV3Y2F9_9GAST</name>
<evidence type="ECO:0000313" key="6">
    <source>
        <dbReference type="EMBL" id="GFN76839.1"/>
    </source>
</evidence>
<dbReference type="PANTHER" id="PTHR10331:SF6">
    <property type="entry name" value="SPINDLE ASSEMBLY ABNORMAL 4"/>
    <property type="match status" value="1"/>
</dbReference>
<feature type="compositionally biased region" description="Polar residues" evidence="3">
    <location>
        <begin position="1383"/>
        <end position="1398"/>
    </location>
</feature>
<feature type="compositionally biased region" description="Acidic residues" evidence="3">
    <location>
        <begin position="1048"/>
        <end position="1069"/>
    </location>
</feature>